<dbReference type="RefSeq" id="XP_022626354.1">
    <property type="nucleotide sequence ID" value="XM_022774237.1"/>
</dbReference>
<dbReference type="Proteomes" id="UP000054304">
    <property type="component" value="Unassembled WGS sequence"/>
</dbReference>
<dbReference type="Pfam" id="PF00400">
    <property type="entry name" value="WD40"/>
    <property type="match status" value="1"/>
</dbReference>
<dbReference type="InterPro" id="IPR036322">
    <property type="entry name" value="WD40_repeat_dom_sf"/>
</dbReference>
<feature type="repeat" description="WD" evidence="3">
    <location>
        <begin position="272"/>
        <end position="308"/>
    </location>
</feature>
<accession>A0A0C7MSA1</accession>
<dbReference type="SMART" id="SM00320">
    <property type="entry name" value="WD40"/>
    <property type="match status" value="3"/>
</dbReference>
<dbReference type="InterPro" id="IPR050459">
    <property type="entry name" value="WD_repeat_RBAP46/RBAP48/MSI1"/>
</dbReference>
<evidence type="ECO:0000256" key="1">
    <source>
        <dbReference type="ARBA" id="ARBA00022574"/>
    </source>
</evidence>
<dbReference type="InterPro" id="IPR001680">
    <property type="entry name" value="WD40_rpt"/>
</dbReference>
<dbReference type="STRING" id="1245769.A0A0C7MSA1"/>
<keyword evidence="1 3" id="KW-0853">WD repeat</keyword>
<name>A0A0C7MSA1_9SACH</name>
<evidence type="ECO:0000313" key="4">
    <source>
        <dbReference type="EMBL" id="CEP60109.1"/>
    </source>
</evidence>
<protein>
    <submittedName>
        <fullName evidence="4">LALA0S01e03246g1_1</fullName>
    </submittedName>
</protein>
<dbReference type="AlphaFoldDB" id="A0A0C7MSA1"/>
<sequence>MVNEKINKIRNEEFKIWKKAVPSLYQHISTFKPPYTTLFESVEKFPKAVAFTHKIAPNKEAGTLVASLLCSQGGDIYEVEFQLPLGLYSTDDDLKDPKYGTAFASVASVGKLEPKWTYQGQTVTKIEYVGGSHADAVVMTANGSLAWFKEDCKVPVFVMEELVGVSTSFSQIHNQERSHNVKTDFAVSEDVETLVKSQPSMAAGQTDEHSLLKVVDNAQSPGQLVRSIPISNTSFTQVIRFLDNHLFCTCSDDSTVRFYDLRGNGEPLWSMADPHDGKLLSLDVSPMIESLFMTGSETGVLKLWDLRTIIACLENKEEPIEIAKLFHSAADPVVDVKFGISSPTEILSVGGSGNVYHWDLEPLFSQETAESDELIDAEELQQQCLKFIHSGGGRRQTDFYNQRETVAWHPLISGLVGCVDPDGLLTVYKGFHGKEDNSDAPSEIEAEV</sequence>
<organism evidence="4 5">
    <name type="scientific">Lachancea lanzarotensis</name>
    <dbReference type="NCBI Taxonomy" id="1245769"/>
    <lineage>
        <taxon>Eukaryota</taxon>
        <taxon>Fungi</taxon>
        <taxon>Dikarya</taxon>
        <taxon>Ascomycota</taxon>
        <taxon>Saccharomycotina</taxon>
        <taxon>Saccharomycetes</taxon>
        <taxon>Saccharomycetales</taxon>
        <taxon>Saccharomycetaceae</taxon>
        <taxon>Lachancea</taxon>
    </lineage>
</organism>
<evidence type="ECO:0000256" key="2">
    <source>
        <dbReference type="ARBA" id="ARBA00022737"/>
    </source>
</evidence>
<proteinExistence type="predicted"/>
<dbReference type="InterPro" id="IPR015943">
    <property type="entry name" value="WD40/YVTN_repeat-like_dom_sf"/>
</dbReference>
<dbReference type="Gene3D" id="2.130.10.10">
    <property type="entry name" value="YVTN repeat-like/Quinoprotein amine dehydrogenase"/>
    <property type="match status" value="1"/>
</dbReference>
<dbReference type="PROSITE" id="PS50082">
    <property type="entry name" value="WD_REPEATS_2"/>
    <property type="match status" value="1"/>
</dbReference>
<gene>
    <name evidence="4" type="ORF">LALA0_S01e03246g</name>
</gene>
<dbReference type="PANTHER" id="PTHR22850">
    <property type="entry name" value="WD40 REPEAT FAMILY"/>
    <property type="match status" value="1"/>
</dbReference>
<keyword evidence="2" id="KW-0677">Repeat</keyword>
<dbReference type="HOGENOM" id="CLU_036523_0_0_1"/>
<dbReference type="SUPFAM" id="SSF50978">
    <property type="entry name" value="WD40 repeat-like"/>
    <property type="match status" value="1"/>
</dbReference>
<keyword evidence="5" id="KW-1185">Reference proteome</keyword>
<dbReference type="GeneID" id="34683482"/>
<evidence type="ECO:0000313" key="5">
    <source>
        <dbReference type="Proteomes" id="UP000054304"/>
    </source>
</evidence>
<dbReference type="OrthoDB" id="427795at2759"/>
<dbReference type="EMBL" id="LN736360">
    <property type="protein sequence ID" value="CEP60109.1"/>
    <property type="molecule type" value="Genomic_DNA"/>
</dbReference>
<evidence type="ECO:0000256" key="3">
    <source>
        <dbReference type="PROSITE-ProRule" id="PRU00221"/>
    </source>
</evidence>
<reference evidence="4 5" key="1">
    <citation type="submission" date="2014-12" db="EMBL/GenBank/DDBJ databases">
        <authorList>
            <person name="Neuveglise Cecile"/>
        </authorList>
    </citation>
    <scope>NUCLEOTIDE SEQUENCE [LARGE SCALE GENOMIC DNA]</scope>
    <source>
        <strain evidence="4 5">CBS 12615</strain>
    </source>
</reference>